<organism evidence="7 8">
    <name type="scientific">Synchytrium endobioticum</name>
    <dbReference type="NCBI Taxonomy" id="286115"/>
    <lineage>
        <taxon>Eukaryota</taxon>
        <taxon>Fungi</taxon>
        <taxon>Fungi incertae sedis</taxon>
        <taxon>Chytridiomycota</taxon>
        <taxon>Chytridiomycota incertae sedis</taxon>
        <taxon>Chytridiomycetes</taxon>
        <taxon>Synchytriales</taxon>
        <taxon>Synchytriaceae</taxon>
        <taxon>Synchytrium</taxon>
    </lineage>
</organism>
<feature type="region of interest" description="Disordered" evidence="5">
    <location>
        <begin position="478"/>
        <end position="498"/>
    </location>
</feature>
<dbReference type="Gene3D" id="3.30.40.10">
    <property type="entry name" value="Zinc/RING finger domain, C3HC4 (zinc finger)"/>
    <property type="match status" value="1"/>
</dbReference>
<dbReference type="InterPro" id="IPR013083">
    <property type="entry name" value="Znf_RING/FYVE/PHD"/>
</dbReference>
<dbReference type="GO" id="GO:0008270">
    <property type="term" value="F:zinc ion binding"/>
    <property type="evidence" value="ECO:0007669"/>
    <property type="project" value="UniProtKB-KW"/>
</dbReference>
<dbReference type="STRING" id="286115.A0A507CNS1"/>
<dbReference type="EMBL" id="QEAN01000301">
    <property type="protein sequence ID" value="TPX40776.1"/>
    <property type="molecule type" value="Genomic_DNA"/>
</dbReference>
<dbReference type="Pfam" id="PF02891">
    <property type="entry name" value="zf-MIZ"/>
    <property type="match status" value="1"/>
</dbReference>
<evidence type="ECO:0000256" key="3">
    <source>
        <dbReference type="ARBA" id="ARBA00022833"/>
    </source>
</evidence>
<keyword evidence="1" id="KW-0479">Metal-binding</keyword>
<dbReference type="PANTHER" id="PTHR10782:SF4">
    <property type="entry name" value="TONALLI, ISOFORM E"/>
    <property type="match status" value="1"/>
</dbReference>
<sequence>MAPGSAKQGLALRSIFNETDYLNLANLCRHPQLRLETCGPDQNKLTISEIKAVIKYIETYKQRYISTRGTSSYNKENWVEMLRFYAFPGYERNDTNRHNPPPQTLYPPEIPKPPMTVITSLPPPLPVEFQVFALYENLLEGHYAPATSFFYVNEGEVSRALMYQKQSVQALVIRHVHEVFKLLDSSYSNTSAGPLRFTKTRRLFLYIVGSNFNQLNHSPYPPPPGQLRVITEGNLAQLYGQVLKVNNNQHELKMNKAAMLQQFIDITDSLPTMLTYGESTRVSLSMPATGCMVLFVMRKMTDDEMLANLYAQTLQHHNARVTYRSQSNMTPRPFHERLEMKRPSAALPELIQSLQAIVAGSKLKAGVTTSDDDIQAGDTQVTFKCPLSLRRIQHPVKFMRCTHLQCTDALSMLALMAGNRKEMWKCVVCNKEASPRELIIDGAFKSVLAQYPIDEKCIVHPDGSTSSAASILLPLMTRPRSSSSSNNGSNKGTTTTEIASDADDDDIILISSNTASIPARPVEVIEID</sequence>
<feature type="compositionally biased region" description="Low complexity" evidence="5">
    <location>
        <begin position="481"/>
        <end position="498"/>
    </location>
</feature>
<evidence type="ECO:0000256" key="1">
    <source>
        <dbReference type="ARBA" id="ARBA00022723"/>
    </source>
</evidence>
<name>A0A507CNS1_9FUNG</name>
<dbReference type="PANTHER" id="PTHR10782">
    <property type="entry name" value="ZINC FINGER MIZ DOMAIN-CONTAINING PROTEIN"/>
    <property type="match status" value="1"/>
</dbReference>
<gene>
    <name evidence="7" type="ORF">SeMB42_g05876</name>
</gene>
<feature type="domain" description="SP-RING-type" evidence="6">
    <location>
        <begin position="370"/>
        <end position="453"/>
    </location>
</feature>
<dbReference type="PROSITE" id="PS51044">
    <property type="entry name" value="ZF_SP_RING"/>
    <property type="match status" value="1"/>
</dbReference>
<dbReference type="Proteomes" id="UP000317494">
    <property type="component" value="Unassembled WGS sequence"/>
</dbReference>
<dbReference type="InterPro" id="IPR004181">
    <property type="entry name" value="Znf_MIZ"/>
</dbReference>
<dbReference type="GO" id="GO:0061665">
    <property type="term" value="F:SUMO ligase activity"/>
    <property type="evidence" value="ECO:0007669"/>
    <property type="project" value="TreeGrafter"/>
</dbReference>
<evidence type="ECO:0000256" key="2">
    <source>
        <dbReference type="ARBA" id="ARBA00022771"/>
    </source>
</evidence>
<evidence type="ECO:0000313" key="7">
    <source>
        <dbReference type="EMBL" id="TPX40776.1"/>
    </source>
</evidence>
<keyword evidence="8" id="KW-1185">Reference proteome</keyword>
<dbReference type="GO" id="GO:0016925">
    <property type="term" value="P:protein sumoylation"/>
    <property type="evidence" value="ECO:0007669"/>
    <property type="project" value="TreeGrafter"/>
</dbReference>
<protein>
    <recommendedName>
        <fullName evidence="6">SP-RING-type domain-containing protein</fullName>
    </recommendedName>
</protein>
<evidence type="ECO:0000256" key="4">
    <source>
        <dbReference type="PROSITE-ProRule" id="PRU00452"/>
    </source>
</evidence>
<accession>A0A507CNS1</accession>
<dbReference type="AlphaFoldDB" id="A0A507CNS1"/>
<proteinExistence type="predicted"/>
<evidence type="ECO:0000259" key="6">
    <source>
        <dbReference type="PROSITE" id="PS51044"/>
    </source>
</evidence>
<keyword evidence="3" id="KW-0862">Zinc</keyword>
<evidence type="ECO:0000313" key="8">
    <source>
        <dbReference type="Proteomes" id="UP000317494"/>
    </source>
</evidence>
<dbReference type="VEuPathDB" id="FungiDB:SeMB42_g05876"/>
<evidence type="ECO:0000256" key="5">
    <source>
        <dbReference type="SAM" id="MobiDB-lite"/>
    </source>
</evidence>
<keyword evidence="2 4" id="KW-0863">Zinc-finger</keyword>
<reference evidence="7 8" key="1">
    <citation type="journal article" date="2019" name="Sci. Rep.">
        <title>Comparative genomics of chytrid fungi reveal insights into the obligate biotrophic and pathogenic lifestyle of Synchytrium endobioticum.</title>
        <authorList>
            <person name="van de Vossenberg B.T.L.H."/>
            <person name="Warris S."/>
            <person name="Nguyen H.D.T."/>
            <person name="van Gent-Pelzer M.P.E."/>
            <person name="Joly D.L."/>
            <person name="van de Geest H.C."/>
            <person name="Bonants P.J.M."/>
            <person name="Smith D.S."/>
            <person name="Levesque C.A."/>
            <person name="van der Lee T.A.J."/>
        </authorList>
    </citation>
    <scope>NUCLEOTIDE SEQUENCE [LARGE SCALE GENOMIC DNA]</scope>
    <source>
        <strain evidence="7 8">MB42</strain>
    </source>
</reference>
<comment type="caution">
    <text evidence="7">The sequence shown here is derived from an EMBL/GenBank/DDBJ whole genome shotgun (WGS) entry which is preliminary data.</text>
</comment>
<dbReference type="GO" id="GO:0000785">
    <property type="term" value="C:chromatin"/>
    <property type="evidence" value="ECO:0007669"/>
    <property type="project" value="TreeGrafter"/>
</dbReference>